<keyword evidence="9" id="KW-1185">Reference proteome</keyword>
<dbReference type="PANTHER" id="PTHR10738:SF0">
    <property type="entry name" value="PROTEIN ARGININE N-METHYLTRANSFERASE 5"/>
    <property type="match status" value="1"/>
</dbReference>
<dbReference type="CDD" id="cd02440">
    <property type="entry name" value="AdoMet_MTases"/>
    <property type="match status" value="1"/>
</dbReference>
<feature type="domain" description="PRMT5 TIM barrel" evidence="6">
    <location>
        <begin position="198"/>
        <end position="302"/>
    </location>
</feature>
<dbReference type="FunFam" id="3.40.50.150:FF:000029">
    <property type="entry name" value="Protein arginine N-methyltransferase 5"/>
    <property type="match status" value="1"/>
</dbReference>
<dbReference type="GO" id="GO:0006355">
    <property type="term" value="P:regulation of DNA-templated transcription"/>
    <property type="evidence" value="ECO:0007669"/>
    <property type="project" value="TreeGrafter"/>
</dbReference>
<evidence type="ECO:0000259" key="7">
    <source>
        <dbReference type="Pfam" id="PF17286"/>
    </source>
</evidence>
<accession>A0AAV4FG61</accession>
<dbReference type="Pfam" id="PF17285">
    <property type="entry name" value="PRMT5_TIM"/>
    <property type="match status" value="1"/>
</dbReference>
<dbReference type="Pfam" id="PF17286">
    <property type="entry name" value="PRMT5_C"/>
    <property type="match status" value="1"/>
</dbReference>
<dbReference type="SUPFAM" id="SSF53335">
    <property type="entry name" value="S-adenosyl-L-methionine-dependent methyltransferases"/>
    <property type="match status" value="1"/>
</dbReference>
<keyword evidence="3 4" id="KW-0949">S-adenosyl-L-methionine</keyword>
<dbReference type="InterPro" id="IPR029063">
    <property type="entry name" value="SAM-dependent_MTases_sf"/>
</dbReference>
<keyword evidence="2 4" id="KW-0808">Transferase</keyword>
<proteinExistence type="predicted"/>
<dbReference type="InterPro" id="IPR035247">
    <property type="entry name" value="PRMT5_TIM"/>
</dbReference>
<evidence type="ECO:0000313" key="8">
    <source>
        <dbReference type="EMBL" id="GFR71906.1"/>
    </source>
</evidence>
<dbReference type="PROSITE" id="PS51678">
    <property type="entry name" value="SAM_MT_PRMT"/>
    <property type="match status" value="1"/>
</dbReference>
<evidence type="ECO:0000259" key="6">
    <source>
        <dbReference type="Pfam" id="PF17285"/>
    </source>
</evidence>
<dbReference type="Gene3D" id="3.20.20.150">
    <property type="entry name" value="Divalent-metal-dependent TIM barrel enzymes"/>
    <property type="match status" value="1"/>
</dbReference>
<dbReference type="GO" id="GO:0005634">
    <property type="term" value="C:nucleus"/>
    <property type="evidence" value="ECO:0007669"/>
    <property type="project" value="TreeGrafter"/>
</dbReference>
<dbReference type="GO" id="GO:0032259">
    <property type="term" value="P:methylation"/>
    <property type="evidence" value="ECO:0007669"/>
    <property type="project" value="UniProtKB-KW"/>
</dbReference>
<dbReference type="GO" id="GO:0016274">
    <property type="term" value="F:protein-arginine N-methyltransferase activity"/>
    <property type="evidence" value="ECO:0007669"/>
    <property type="project" value="InterPro"/>
</dbReference>
<evidence type="ECO:0000256" key="4">
    <source>
        <dbReference type="PROSITE-ProRule" id="PRU01015"/>
    </source>
</evidence>
<dbReference type="InterPro" id="IPR025799">
    <property type="entry name" value="Arg_MeTrfase"/>
</dbReference>
<dbReference type="Gene3D" id="2.70.160.11">
    <property type="entry name" value="Hnrnp arginine n-methyltransferase1"/>
    <property type="match status" value="1"/>
</dbReference>
<feature type="domain" description="PRMT5 oligomerisation" evidence="7">
    <location>
        <begin position="481"/>
        <end position="651"/>
    </location>
</feature>
<sequence>MQRVWHGDQRKEDQDNAHWNRHKGAYNNCGKRSARAVLEIYSYLGHMITEDVATLKEVQIRIEKTRQKFWENKELLLRNVGFNTKKRILACYIFSVFNYGCEAWTYSKTVQKKIQTFEMWCYRRLLKVPWTEKKINKEIIQMTDVGERLLQQLMKRKLRYAGHIMRGSSGPLLQLSLEGKIEGKRGQGRPRRNWMDDVKEWWDKFRSLCDSNRRLGVALELTADLPSEAVIERWLSEPLKAVVVPTSLFLTNKKGYPVLSKAHQAVIKSLFKLEVQVIISGQDRHPEKTIRAYQQYMDHLWQSQDPVDTVGQFAKGYEDFLQSPLQPLMDNLESQTYEIFEKDPIKYSQYQKAVYRALLDRVPLEERDIKESVIMVVGAGRGPLVRASLAAAEEAGCKLKKVYAVEKNPNAVITLENIREAEWGDLVEVISCDMREWEAPEKTDILVSELLGSFGDNELSPECLDGAQRYLKEDGISIPAKYTSFLAPLMSCKLYNEVRGSKVERGKPPEAPFEMPYVVRLHNCSILDKPQPVFIFNHPNKDKVIDNCRFKSLEFKSSDAAVVHGFAGYFDTELYKDVMLSIVPETHSPGMFSWFPIYFPIRVPIKVEKNSSINIDIWRRCTSKNVWYEWSYQCGGQVSPIHNPKGRSYTIGL</sequence>
<dbReference type="Gene3D" id="3.40.50.150">
    <property type="entry name" value="Vaccinia Virus protein VP39"/>
    <property type="match status" value="1"/>
</dbReference>
<dbReference type="Proteomes" id="UP000762676">
    <property type="component" value="Unassembled WGS sequence"/>
</dbReference>
<name>A0AAV4FG61_9GAST</name>
<evidence type="ECO:0000313" key="9">
    <source>
        <dbReference type="Proteomes" id="UP000762676"/>
    </source>
</evidence>
<organism evidence="8 9">
    <name type="scientific">Elysia marginata</name>
    <dbReference type="NCBI Taxonomy" id="1093978"/>
    <lineage>
        <taxon>Eukaryota</taxon>
        <taxon>Metazoa</taxon>
        <taxon>Spiralia</taxon>
        <taxon>Lophotrochozoa</taxon>
        <taxon>Mollusca</taxon>
        <taxon>Gastropoda</taxon>
        <taxon>Heterobranchia</taxon>
        <taxon>Euthyneura</taxon>
        <taxon>Panpulmonata</taxon>
        <taxon>Sacoglossa</taxon>
        <taxon>Placobranchoidea</taxon>
        <taxon>Plakobranchidae</taxon>
        <taxon>Elysia</taxon>
    </lineage>
</organism>
<dbReference type="EMBL" id="BMAT01000721">
    <property type="protein sequence ID" value="GFR71906.1"/>
    <property type="molecule type" value="Genomic_DNA"/>
</dbReference>
<evidence type="ECO:0000259" key="5">
    <source>
        <dbReference type="Pfam" id="PF05185"/>
    </source>
</evidence>
<dbReference type="FunFam" id="2.70.160.11:FF:000003">
    <property type="entry name" value="Protein arginine N-methyltransferase 5"/>
    <property type="match status" value="1"/>
</dbReference>
<dbReference type="Pfam" id="PF05185">
    <property type="entry name" value="PRMT5"/>
    <property type="match status" value="1"/>
</dbReference>
<reference evidence="8 9" key="1">
    <citation type="journal article" date="2021" name="Elife">
        <title>Chloroplast acquisition without the gene transfer in kleptoplastic sea slugs, Plakobranchus ocellatus.</title>
        <authorList>
            <person name="Maeda T."/>
            <person name="Takahashi S."/>
            <person name="Yoshida T."/>
            <person name="Shimamura S."/>
            <person name="Takaki Y."/>
            <person name="Nagai Y."/>
            <person name="Toyoda A."/>
            <person name="Suzuki Y."/>
            <person name="Arimoto A."/>
            <person name="Ishii H."/>
            <person name="Satoh N."/>
            <person name="Nishiyama T."/>
            <person name="Hasebe M."/>
            <person name="Maruyama T."/>
            <person name="Minagawa J."/>
            <person name="Obokata J."/>
            <person name="Shigenobu S."/>
        </authorList>
    </citation>
    <scope>NUCLEOTIDE SEQUENCE [LARGE SCALE GENOMIC DNA]</scope>
</reference>
<evidence type="ECO:0000256" key="1">
    <source>
        <dbReference type="ARBA" id="ARBA00022603"/>
    </source>
</evidence>
<dbReference type="PANTHER" id="PTHR10738">
    <property type="entry name" value="PROTEIN ARGININE N-METHYLTRANSFERASE 5"/>
    <property type="match status" value="1"/>
</dbReference>
<dbReference type="InterPro" id="IPR035075">
    <property type="entry name" value="PRMT5"/>
</dbReference>
<feature type="domain" description="PRMT5 arginine-N-methyltransferase" evidence="5">
    <location>
        <begin position="312"/>
        <end position="478"/>
    </location>
</feature>
<protein>
    <submittedName>
        <fullName evidence="8">Protein arginine N-methyltransferase 5-like</fullName>
    </submittedName>
</protein>
<gene>
    <name evidence="8" type="ORF">ElyMa_000365500</name>
</gene>
<keyword evidence="1 4" id="KW-0489">Methyltransferase</keyword>
<dbReference type="InterPro" id="IPR035248">
    <property type="entry name" value="PRMT5_C"/>
</dbReference>
<evidence type="ECO:0000256" key="3">
    <source>
        <dbReference type="ARBA" id="ARBA00022691"/>
    </source>
</evidence>
<dbReference type="AlphaFoldDB" id="A0AAV4FG61"/>
<dbReference type="GO" id="GO:0005829">
    <property type="term" value="C:cytosol"/>
    <property type="evidence" value="ECO:0007669"/>
    <property type="project" value="TreeGrafter"/>
</dbReference>
<comment type="caution">
    <text evidence="8">The sequence shown here is derived from an EMBL/GenBank/DDBJ whole genome shotgun (WGS) entry which is preliminary data.</text>
</comment>
<evidence type="ECO:0000256" key="2">
    <source>
        <dbReference type="ARBA" id="ARBA00022679"/>
    </source>
</evidence>